<dbReference type="Proteomes" id="UP000780875">
    <property type="component" value="Unassembled WGS sequence"/>
</dbReference>
<dbReference type="PANTHER" id="PTHR12151:SF25">
    <property type="entry name" value="LINALOOL DEHYDRATASE_ISOMERASE DOMAIN-CONTAINING PROTEIN"/>
    <property type="match status" value="1"/>
</dbReference>
<evidence type="ECO:0000313" key="4">
    <source>
        <dbReference type="Proteomes" id="UP000780875"/>
    </source>
</evidence>
<dbReference type="SUPFAM" id="SSF52833">
    <property type="entry name" value="Thioredoxin-like"/>
    <property type="match status" value="1"/>
</dbReference>
<comment type="similarity">
    <text evidence="1">Belongs to the SCO1/2 family.</text>
</comment>
<evidence type="ECO:0000313" key="3">
    <source>
        <dbReference type="EMBL" id="MBZ5736855.1"/>
    </source>
</evidence>
<protein>
    <submittedName>
        <fullName evidence="3">SCO family protein</fullName>
    </submittedName>
</protein>
<keyword evidence="2" id="KW-0732">Signal</keyword>
<dbReference type="RefSeq" id="WP_224121225.1">
    <property type="nucleotide sequence ID" value="NZ_JAIQZJ010000001.1"/>
</dbReference>
<dbReference type="Pfam" id="PF02630">
    <property type="entry name" value="SCO1-SenC"/>
    <property type="match status" value="1"/>
</dbReference>
<evidence type="ECO:0000256" key="1">
    <source>
        <dbReference type="ARBA" id="ARBA00010996"/>
    </source>
</evidence>
<accession>A0ABS7U7A6</accession>
<sequence>MRRTVLTLLAGLLVTLTACGGSADGGALHATELDPPFQASSIALTDTSGAPYSLTKDADADLTLVFFGYTHCPDICQIVMGNLSSAMTRLDEADRKRTTVVFITTDPARDTSSVLKTYLSHFDPSFTGLTGDLDDIVAVGKPFAVGVSQGDKLPSGGYDVTHGTTITGMEPGGKAPEFWDQDTSSAQFASDIHELLNP</sequence>
<dbReference type="Gene3D" id="3.40.30.10">
    <property type="entry name" value="Glutaredoxin"/>
    <property type="match status" value="1"/>
</dbReference>
<proteinExistence type="inferred from homology"/>
<dbReference type="EMBL" id="JAIQZJ010000001">
    <property type="protein sequence ID" value="MBZ5736855.1"/>
    <property type="molecule type" value="Genomic_DNA"/>
</dbReference>
<keyword evidence="4" id="KW-1185">Reference proteome</keyword>
<dbReference type="PROSITE" id="PS51257">
    <property type="entry name" value="PROKAR_LIPOPROTEIN"/>
    <property type="match status" value="1"/>
</dbReference>
<dbReference type="InterPro" id="IPR003782">
    <property type="entry name" value="SCO1/SenC"/>
</dbReference>
<name>A0ABS7U7A6_9ACTN</name>
<reference evidence="3 4" key="1">
    <citation type="submission" date="2021-09" db="EMBL/GenBank/DDBJ databases">
        <title>Whole genome sequence of Nocardioides sp. GBK3QG-3.</title>
        <authorList>
            <person name="Tuo L."/>
        </authorList>
    </citation>
    <scope>NUCLEOTIDE SEQUENCE [LARGE SCALE GENOMIC DNA]</scope>
    <source>
        <strain evidence="3 4">GBK3QG-3</strain>
    </source>
</reference>
<organism evidence="3 4">
    <name type="scientific">Nocardioides mangrovi</name>
    <dbReference type="NCBI Taxonomy" id="2874580"/>
    <lineage>
        <taxon>Bacteria</taxon>
        <taxon>Bacillati</taxon>
        <taxon>Actinomycetota</taxon>
        <taxon>Actinomycetes</taxon>
        <taxon>Propionibacteriales</taxon>
        <taxon>Nocardioidaceae</taxon>
        <taxon>Nocardioides</taxon>
    </lineage>
</organism>
<comment type="caution">
    <text evidence="3">The sequence shown here is derived from an EMBL/GenBank/DDBJ whole genome shotgun (WGS) entry which is preliminary data.</text>
</comment>
<dbReference type="CDD" id="cd02968">
    <property type="entry name" value="SCO"/>
    <property type="match status" value="1"/>
</dbReference>
<feature type="signal peptide" evidence="2">
    <location>
        <begin position="1"/>
        <end position="23"/>
    </location>
</feature>
<dbReference type="InterPro" id="IPR036249">
    <property type="entry name" value="Thioredoxin-like_sf"/>
</dbReference>
<evidence type="ECO:0000256" key="2">
    <source>
        <dbReference type="SAM" id="SignalP"/>
    </source>
</evidence>
<gene>
    <name evidence="3" type="ORF">K8U61_01675</name>
</gene>
<feature type="chain" id="PRO_5046310035" evidence="2">
    <location>
        <begin position="24"/>
        <end position="198"/>
    </location>
</feature>
<dbReference type="PANTHER" id="PTHR12151">
    <property type="entry name" value="ELECTRON TRANSPORT PROTIN SCO1/SENC FAMILY MEMBER"/>
    <property type="match status" value="1"/>
</dbReference>